<accession>A0A173Y6P9</accession>
<evidence type="ECO:0000313" key="2">
    <source>
        <dbReference type="Proteomes" id="UP000095647"/>
    </source>
</evidence>
<organism evidence="1 2">
    <name type="scientific">Bifidobacterium adolescentis</name>
    <dbReference type="NCBI Taxonomy" id="1680"/>
    <lineage>
        <taxon>Bacteria</taxon>
        <taxon>Bacillati</taxon>
        <taxon>Actinomycetota</taxon>
        <taxon>Actinomycetes</taxon>
        <taxon>Bifidobacteriales</taxon>
        <taxon>Bifidobacteriaceae</taxon>
        <taxon>Bifidobacterium</taxon>
    </lineage>
</organism>
<protein>
    <submittedName>
        <fullName evidence="1">Portal gp5</fullName>
    </submittedName>
</protein>
<dbReference type="AlphaFoldDB" id="A0A173Y6P9"/>
<proteinExistence type="predicted"/>
<reference evidence="1 2" key="1">
    <citation type="submission" date="2015-09" db="EMBL/GenBank/DDBJ databases">
        <authorList>
            <consortium name="Pathogen Informatics"/>
        </authorList>
    </citation>
    <scope>NUCLEOTIDE SEQUENCE [LARGE SCALE GENOMIC DNA]</scope>
    <source>
        <strain evidence="1 2">2789STDY5608824</strain>
    </source>
</reference>
<dbReference type="Pfam" id="PF05133">
    <property type="entry name" value="SPP1_portal"/>
    <property type="match status" value="1"/>
</dbReference>
<dbReference type="Proteomes" id="UP000095647">
    <property type="component" value="Unassembled WGS sequence"/>
</dbReference>
<evidence type="ECO:0000313" key="1">
    <source>
        <dbReference type="EMBL" id="CUN59549.1"/>
    </source>
</evidence>
<dbReference type="EMBL" id="CYYI01000003">
    <property type="protein sequence ID" value="CUN59549.1"/>
    <property type="molecule type" value="Genomic_DNA"/>
</dbReference>
<dbReference type="RefSeq" id="WP_055680255.1">
    <property type="nucleotide sequence ID" value="NZ_CYYI01000003.1"/>
</dbReference>
<dbReference type="InterPro" id="IPR021145">
    <property type="entry name" value="Portal_protein_SPP1_Gp6-like"/>
</dbReference>
<name>A0A173Y6P9_BIFAD</name>
<gene>
    <name evidence="1" type="ORF">ERS852382_00825</name>
</gene>
<sequence>MVTTTSYDNEKQAFEALNTLLIPAFDNETPKLNRIDRWWRWNPKPIRLNAGATPEHRMLRDMGETPWLGLVVTTLAQTLYLEGVDSETQDTEDARRFWEPWQRNRMGERQIALHREAIAYGTAYTAVRGEESADGLRARIDCWSPRDAIALYNDPASDTWPQIFMRRRKFDDHAVEYQLWDSWNIWTWRKIGGTWQFDGQTPHGVTSPDGQPVCPIVRYCNQRDLQGRVPGEVEPYIRMASRLNKDNYDRMLAQHYNSWKVKTATGLDMSGLTEAEKEAKKLQIEHDSVLAGGMDVKFGSLPETDLANIVAAKTSDVEELAAVSQTPTTAFGKMTNVGDAGIEESRAGFYAKRNERRRAFGISHMDTLRLASSAENRPDDAANFHLFPKWEDTDTRTISQAVDALGKAVQMLHVPDQLVWDMIPGISKPQADAWREYAAQHPTADDIAAQIQIGQLNGNGTYDDGIDS</sequence>